<dbReference type="EMBL" id="GGEC01084419">
    <property type="protein sequence ID" value="MBX64903.1"/>
    <property type="molecule type" value="Transcribed_RNA"/>
</dbReference>
<name>A0A2P2QD57_RHIMU</name>
<reference evidence="1" key="1">
    <citation type="submission" date="2018-02" db="EMBL/GenBank/DDBJ databases">
        <title>Rhizophora mucronata_Transcriptome.</title>
        <authorList>
            <person name="Meera S.P."/>
            <person name="Sreeshan A."/>
            <person name="Augustine A."/>
        </authorList>
    </citation>
    <scope>NUCLEOTIDE SEQUENCE</scope>
    <source>
        <tissue evidence="1">Leaf</tissue>
    </source>
</reference>
<dbReference type="AlphaFoldDB" id="A0A2P2QD57"/>
<organism evidence="1">
    <name type="scientific">Rhizophora mucronata</name>
    <name type="common">Asiatic mangrove</name>
    <dbReference type="NCBI Taxonomy" id="61149"/>
    <lineage>
        <taxon>Eukaryota</taxon>
        <taxon>Viridiplantae</taxon>
        <taxon>Streptophyta</taxon>
        <taxon>Embryophyta</taxon>
        <taxon>Tracheophyta</taxon>
        <taxon>Spermatophyta</taxon>
        <taxon>Magnoliopsida</taxon>
        <taxon>eudicotyledons</taxon>
        <taxon>Gunneridae</taxon>
        <taxon>Pentapetalae</taxon>
        <taxon>rosids</taxon>
        <taxon>fabids</taxon>
        <taxon>Malpighiales</taxon>
        <taxon>Rhizophoraceae</taxon>
        <taxon>Rhizophora</taxon>
    </lineage>
</organism>
<accession>A0A2P2QD57</accession>
<sequence>MSNICILVGKRPFHGIEFKEYRNFCSKLEDVIEFGLILAVDECQEITAVLLNFKSH</sequence>
<protein>
    <submittedName>
        <fullName evidence="1">Uncharacterized protein</fullName>
    </submittedName>
</protein>
<proteinExistence type="predicted"/>
<evidence type="ECO:0000313" key="1">
    <source>
        <dbReference type="EMBL" id="MBX64903.1"/>
    </source>
</evidence>